<dbReference type="EMBL" id="JBDLOU010000058">
    <property type="protein sequence ID" value="MEX3741063.1"/>
    <property type="molecule type" value="Genomic_DNA"/>
</dbReference>
<accession>A0ABV3VI47</accession>
<name>A0ABV3VI47_9MYCO</name>
<reference evidence="1 2" key="1">
    <citation type="submission" date="2024-04" db="EMBL/GenBank/DDBJ databases">
        <title>Genomic Markers of Mycobacteria.</title>
        <authorList>
            <person name="Soliman M.S."/>
            <person name="Elkholy A."/>
            <person name="Soliman N.S."/>
            <person name="Abbas A."/>
            <person name="Khayrat S."/>
            <person name="Shawky S."/>
        </authorList>
    </citation>
    <scope>NUCLEOTIDE SEQUENCE [LARGE SCALE GENOMIC DNA]</scope>
    <source>
        <strain evidence="1 2">Egy-CU-AM5</strain>
    </source>
</reference>
<dbReference type="Proteomes" id="UP001558474">
    <property type="component" value="Unassembled WGS sequence"/>
</dbReference>
<protein>
    <recommendedName>
        <fullName evidence="3">Transposase</fullName>
    </recommendedName>
</protein>
<dbReference type="RefSeq" id="WP_368573762.1">
    <property type="nucleotide sequence ID" value="NZ_JBDLOU010000058.1"/>
</dbReference>
<evidence type="ECO:0000313" key="1">
    <source>
        <dbReference type="EMBL" id="MEX3741063.1"/>
    </source>
</evidence>
<comment type="caution">
    <text evidence="1">The sequence shown here is derived from an EMBL/GenBank/DDBJ whole genome shotgun (WGS) entry which is preliminary data.</text>
</comment>
<organism evidence="1 2">
    <name type="scientific">Mycolicibacterium porcinum</name>
    <dbReference type="NCBI Taxonomy" id="39693"/>
    <lineage>
        <taxon>Bacteria</taxon>
        <taxon>Bacillati</taxon>
        <taxon>Actinomycetota</taxon>
        <taxon>Actinomycetes</taxon>
        <taxon>Mycobacteriales</taxon>
        <taxon>Mycobacteriaceae</taxon>
        <taxon>Mycolicibacterium</taxon>
    </lineage>
</organism>
<evidence type="ECO:0000313" key="2">
    <source>
        <dbReference type="Proteomes" id="UP001558474"/>
    </source>
</evidence>
<keyword evidence="2" id="KW-1185">Reference proteome</keyword>
<sequence>MRRGGRHRANPTSRRVVDLQQAIAVDELVAIVDSADSTVEELADAYDTALRAAAGAAA</sequence>
<evidence type="ECO:0008006" key="3">
    <source>
        <dbReference type="Google" id="ProtNLM"/>
    </source>
</evidence>
<proteinExistence type="predicted"/>
<gene>
    <name evidence="1" type="ORF">ABFW12_22815</name>
</gene>